<evidence type="ECO:0000313" key="5">
    <source>
        <dbReference type="Proteomes" id="UP000517759"/>
    </source>
</evidence>
<protein>
    <submittedName>
        <fullName evidence="4">Invasion protein IalB</fullName>
    </submittedName>
</protein>
<proteinExistence type="predicted"/>
<reference evidence="6" key="2">
    <citation type="journal article" date="2019" name="Int. J. Syst. Evol. Microbiol.">
        <title>The Global Catalogue of Microorganisms (GCM) 10K type strain sequencing project: providing services to taxonomists for standard genome sequencing and annotation.</title>
        <authorList>
            <consortium name="The Broad Institute Genomics Platform"/>
            <consortium name="The Broad Institute Genome Sequencing Center for Infectious Disease"/>
            <person name="Wu L."/>
            <person name="Ma J."/>
        </authorList>
    </citation>
    <scope>NUCLEOTIDE SEQUENCE [LARGE SCALE GENOMIC DNA]</scope>
    <source>
        <strain evidence="6">NBRC 107710</strain>
    </source>
</reference>
<gene>
    <name evidence="3" type="ORF">GCM10007884_42670</name>
    <name evidence="4" type="ORF">GGR33_005085</name>
</gene>
<dbReference type="AlphaFoldDB" id="A0A7W6AMW4"/>
<evidence type="ECO:0000313" key="3">
    <source>
        <dbReference type="EMBL" id="GLS46275.1"/>
    </source>
</evidence>
<sequence length="210" mass="22032">MFRFVTLPRTATLALALPATVALLAAGLTWPVGAQPNKPASPAAPQAAPQPAPRVVPAEPGATTASFGDWVLRCQRGGTAEKPVRVCEVGQTMQVQGQNQPIAQIAIGRTGATEPLQVTVVLPANVAFPSTVRLLAEEKDNNGVELPWRRCLPGACIADAAAKDEALKRWRAASEPGRITFKNAAGQEVAIPLSWRGLPQALDALGRELG</sequence>
<name>A0A7W6AMW4_9HYPH</name>
<feature type="chain" id="PRO_5030886834" evidence="2">
    <location>
        <begin position="35"/>
        <end position="210"/>
    </location>
</feature>
<evidence type="ECO:0000256" key="1">
    <source>
        <dbReference type="SAM" id="MobiDB-lite"/>
    </source>
</evidence>
<dbReference type="Gene3D" id="2.60.40.1880">
    <property type="entry name" value="Invasion associated locus B (IalB) protein"/>
    <property type="match status" value="1"/>
</dbReference>
<dbReference type="InterPro" id="IPR010642">
    <property type="entry name" value="Invasion_prot_B"/>
</dbReference>
<accession>A0A7W6AMW4</accession>
<keyword evidence="2" id="KW-0732">Signal</keyword>
<evidence type="ECO:0000313" key="6">
    <source>
        <dbReference type="Proteomes" id="UP001156881"/>
    </source>
</evidence>
<evidence type="ECO:0000256" key="2">
    <source>
        <dbReference type="SAM" id="SignalP"/>
    </source>
</evidence>
<organism evidence="4 5">
    <name type="scientific">Methylobacterium brachythecii</name>
    <dbReference type="NCBI Taxonomy" id="1176177"/>
    <lineage>
        <taxon>Bacteria</taxon>
        <taxon>Pseudomonadati</taxon>
        <taxon>Pseudomonadota</taxon>
        <taxon>Alphaproteobacteria</taxon>
        <taxon>Hyphomicrobiales</taxon>
        <taxon>Methylobacteriaceae</taxon>
        <taxon>Methylobacterium</taxon>
    </lineage>
</organism>
<feature type="signal peptide" evidence="2">
    <location>
        <begin position="1"/>
        <end position="34"/>
    </location>
</feature>
<reference evidence="3" key="1">
    <citation type="journal article" date="2014" name="Int. J. Syst. Evol. Microbiol.">
        <title>Complete genome of a new Firmicutes species belonging to the dominant human colonic microbiota ('Ruminococcus bicirculans') reveals two chromosomes and a selective capacity to utilize plant glucans.</title>
        <authorList>
            <consortium name="NISC Comparative Sequencing Program"/>
            <person name="Wegmann U."/>
            <person name="Louis P."/>
            <person name="Goesmann A."/>
            <person name="Henrissat B."/>
            <person name="Duncan S.H."/>
            <person name="Flint H.J."/>
        </authorList>
    </citation>
    <scope>NUCLEOTIDE SEQUENCE</scope>
    <source>
        <strain evidence="3">NBRC 107710</strain>
    </source>
</reference>
<dbReference type="EMBL" id="BSPG01000037">
    <property type="protein sequence ID" value="GLS46275.1"/>
    <property type="molecule type" value="Genomic_DNA"/>
</dbReference>
<comment type="caution">
    <text evidence="4">The sequence shown here is derived from an EMBL/GenBank/DDBJ whole genome shotgun (WGS) entry which is preliminary data.</text>
</comment>
<keyword evidence="6" id="KW-1185">Reference proteome</keyword>
<reference evidence="3" key="4">
    <citation type="submission" date="2023-01" db="EMBL/GenBank/DDBJ databases">
        <title>Draft genome sequence of Methylobacterium brachythecii strain NBRC 107710.</title>
        <authorList>
            <person name="Sun Q."/>
            <person name="Mori K."/>
        </authorList>
    </citation>
    <scope>NUCLEOTIDE SEQUENCE</scope>
    <source>
        <strain evidence="3">NBRC 107710</strain>
    </source>
</reference>
<dbReference type="Pfam" id="PF06776">
    <property type="entry name" value="IalB"/>
    <property type="match status" value="1"/>
</dbReference>
<dbReference type="RefSeq" id="WP_183513401.1">
    <property type="nucleotide sequence ID" value="NZ_BSPG01000037.1"/>
</dbReference>
<dbReference type="Proteomes" id="UP001156881">
    <property type="component" value="Unassembled WGS sequence"/>
</dbReference>
<reference evidence="4 5" key="3">
    <citation type="submission" date="2020-08" db="EMBL/GenBank/DDBJ databases">
        <title>Genomic Encyclopedia of Type Strains, Phase IV (KMG-IV): sequencing the most valuable type-strain genomes for metagenomic binning, comparative biology and taxonomic classification.</title>
        <authorList>
            <person name="Goeker M."/>
        </authorList>
    </citation>
    <scope>NUCLEOTIDE SEQUENCE [LARGE SCALE GENOMIC DNA]</scope>
    <source>
        <strain evidence="4 5">DSM 24105</strain>
    </source>
</reference>
<dbReference type="Proteomes" id="UP000517759">
    <property type="component" value="Unassembled WGS sequence"/>
</dbReference>
<feature type="compositionally biased region" description="Low complexity" evidence="1">
    <location>
        <begin position="37"/>
        <end position="47"/>
    </location>
</feature>
<evidence type="ECO:0000313" key="4">
    <source>
        <dbReference type="EMBL" id="MBB3905546.1"/>
    </source>
</evidence>
<dbReference type="EMBL" id="JACIDN010000013">
    <property type="protein sequence ID" value="MBB3905546.1"/>
    <property type="molecule type" value="Genomic_DNA"/>
</dbReference>
<feature type="region of interest" description="Disordered" evidence="1">
    <location>
        <begin position="37"/>
        <end position="60"/>
    </location>
</feature>
<dbReference type="InterPro" id="IPR038696">
    <property type="entry name" value="IalB_sf"/>
</dbReference>